<dbReference type="EMBL" id="NMUH01006988">
    <property type="protein sequence ID" value="MQM16408.1"/>
    <property type="molecule type" value="Genomic_DNA"/>
</dbReference>
<protein>
    <recommendedName>
        <fullName evidence="2">Retrotransposon gag domain-containing protein</fullName>
    </recommendedName>
</protein>
<keyword evidence="4" id="KW-1185">Reference proteome</keyword>
<comment type="caution">
    <text evidence="3">The sequence shown here is derived from an EMBL/GenBank/DDBJ whole genome shotgun (WGS) entry which is preliminary data.</text>
</comment>
<dbReference type="Pfam" id="PF03732">
    <property type="entry name" value="Retrotrans_gag"/>
    <property type="match status" value="1"/>
</dbReference>
<name>A0A843XAQ5_COLES</name>
<dbReference type="PANTHER" id="PTHR33223">
    <property type="entry name" value="CCHC-TYPE DOMAIN-CONTAINING PROTEIN"/>
    <property type="match status" value="1"/>
</dbReference>
<dbReference type="InterPro" id="IPR005162">
    <property type="entry name" value="Retrotrans_gag_dom"/>
</dbReference>
<feature type="compositionally biased region" description="Basic residues" evidence="1">
    <location>
        <begin position="12"/>
        <end position="21"/>
    </location>
</feature>
<reference evidence="3" key="1">
    <citation type="submission" date="2017-07" db="EMBL/GenBank/DDBJ databases">
        <title>Taro Niue Genome Assembly and Annotation.</title>
        <authorList>
            <person name="Atibalentja N."/>
            <person name="Keating K."/>
            <person name="Fields C.J."/>
        </authorList>
    </citation>
    <scope>NUCLEOTIDE SEQUENCE</scope>
    <source>
        <strain evidence="3">Niue_2</strain>
        <tissue evidence="3">Leaf</tissue>
    </source>
</reference>
<dbReference type="Proteomes" id="UP000652761">
    <property type="component" value="Unassembled WGS sequence"/>
</dbReference>
<dbReference type="AlphaFoldDB" id="A0A843XAQ5"/>
<gene>
    <name evidence="3" type="ORF">Taro_049366</name>
</gene>
<organism evidence="3 4">
    <name type="scientific">Colocasia esculenta</name>
    <name type="common">Wild taro</name>
    <name type="synonym">Arum esculentum</name>
    <dbReference type="NCBI Taxonomy" id="4460"/>
    <lineage>
        <taxon>Eukaryota</taxon>
        <taxon>Viridiplantae</taxon>
        <taxon>Streptophyta</taxon>
        <taxon>Embryophyta</taxon>
        <taxon>Tracheophyta</taxon>
        <taxon>Spermatophyta</taxon>
        <taxon>Magnoliopsida</taxon>
        <taxon>Liliopsida</taxon>
        <taxon>Araceae</taxon>
        <taxon>Aroideae</taxon>
        <taxon>Colocasieae</taxon>
        <taxon>Colocasia</taxon>
    </lineage>
</organism>
<dbReference type="PANTHER" id="PTHR33223:SF6">
    <property type="entry name" value="CCHC-TYPE DOMAIN-CONTAINING PROTEIN"/>
    <property type="match status" value="1"/>
</dbReference>
<evidence type="ECO:0000256" key="1">
    <source>
        <dbReference type="SAM" id="MobiDB-lite"/>
    </source>
</evidence>
<feature type="region of interest" description="Disordered" evidence="1">
    <location>
        <begin position="314"/>
        <end position="367"/>
    </location>
</feature>
<accession>A0A843XAQ5</accession>
<feature type="compositionally biased region" description="Basic and acidic residues" evidence="1">
    <location>
        <begin position="357"/>
        <end position="367"/>
    </location>
</feature>
<evidence type="ECO:0000313" key="4">
    <source>
        <dbReference type="Proteomes" id="UP000652761"/>
    </source>
</evidence>
<evidence type="ECO:0000313" key="3">
    <source>
        <dbReference type="EMBL" id="MQM16408.1"/>
    </source>
</evidence>
<proteinExistence type="predicted"/>
<feature type="compositionally biased region" description="Basic and acidic residues" evidence="1">
    <location>
        <begin position="41"/>
        <end position="52"/>
    </location>
</feature>
<feature type="region of interest" description="Disordered" evidence="1">
    <location>
        <begin position="1"/>
        <end position="52"/>
    </location>
</feature>
<evidence type="ECO:0000259" key="2">
    <source>
        <dbReference type="Pfam" id="PF03732"/>
    </source>
</evidence>
<dbReference type="OrthoDB" id="686606at2759"/>
<feature type="domain" description="Retrotransposon gag" evidence="2">
    <location>
        <begin position="141"/>
        <end position="236"/>
    </location>
</feature>
<sequence length="367" mass="40649">MPTTTGLEMARQRRHHRHRSHYPTSKKEEEGYDVSEPSTTDSRRSVSDDGDVLADHEALGTSATETDPSYWDSCRTGDSATGSWCSPVDFSAPGTAPLTYMNVAPLPIFWGVPGECPVAHLRWFTRVCRANNVPSAMAMAQIFPVTLDGGAALWYELEVEPHPGMSWEQVQSSFQSTYCGPALVEQSRSELMAMRKAAGELVNAYYLRMQWVLRKWPGHGIPDAILRGIFIDGLDEKYQDWVIPQRPQSLEEAFRLALSREQAQCARAARCQNAVADLAAPVDEGAVKCGFYDGQHDEGACEVRRRMRELWLRSRERPQGKTAAAASGLSNSSDGEAGTPRHGSFRSLSLSASMVRKTGEELALRRP</sequence>